<keyword evidence="1" id="KW-0812">Transmembrane</keyword>
<keyword evidence="3" id="KW-1185">Reference proteome</keyword>
<keyword evidence="1" id="KW-0472">Membrane</keyword>
<dbReference type="RefSeq" id="WP_086783519.1">
    <property type="nucleotide sequence ID" value="NZ_JAGIOO010000001.1"/>
</dbReference>
<proteinExistence type="predicted"/>
<dbReference type="EMBL" id="JAGIOO010000001">
    <property type="protein sequence ID" value="MBP2475281.1"/>
    <property type="molecule type" value="Genomic_DNA"/>
</dbReference>
<protein>
    <submittedName>
        <fullName evidence="2">Uncharacterized protein</fullName>
    </submittedName>
</protein>
<feature type="transmembrane region" description="Helical" evidence="1">
    <location>
        <begin position="12"/>
        <end position="39"/>
    </location>
</feature>
<name>A0ABS5AG14_9PSEU</name>
<dbReference type="Gene3D" id="2.60.120.1060">
    <property type="entry name" value="NPCBM/NEW2 domain"/>
    <property type="match status" value="1"/>
</dbReference>
<sequence>MATEKKKRDPVVVAALLTAAGALLGTLVTTGGGLLTGLLQYRGQEPAKTETVYVTVTPTSPAVTTRAQATTTVPSSALPKSVGTDALSLRELAPTGARAFQYADYRVAEQTEQVAAGVSLRRGVSAAERYTMPNDRRAFRATVGLEDSAPPDSTGTFEVLGESGKVLKTVTVLKGKTEVLEVPVGAGEKFQLKAYSVTAEVTLVWVRPVLLR</sequence>
<evidence type="ECO:0000313" key="3">
    <source>
        <dbReference type="Proteomes" id="UP001519363"/>
    </source>
</evidence>
<accession>A0ABS5AG14</accession>
<reference evidence="2 3" key="1">
    <citation type="submission" date="2021-03" db="EMBL/GenBank/DDBJ databases">
        <title>Sequencing the genomes of 1000 actinobacteria strains.</title>
        <authorList>
            <person name="Klenk H.-P."/>
        </authorList>
    </citation>
    <scope>NUCLEOTIDE SEQUENCE [LARGE SCALE GENOMIC DNA]</scope>
    <source>
        <strain evidence="2 3">DSM 44580</strain>
    </source>
</reference>
<keyword evidence="1" id="KW-1133">Transmembrane helix</keyword>
<organism evidence="2 3">
    <name type="scientific">Crossiella equi</name>
    <dbReference type="NCBI Taxonomy" id="130796"/>
    <lineage>
        <taxon>Bacteria</taxon>
        <taxon>Bacillati</taxon>
        <taxon>Actinomycetota</taxon>
        <taxon>Actinomycetes</taxon>
        <taxon>Pseudonocardiales</taxon>
        <taxon>Pseudonocardiaceae</taxon>
        <taxon>Crossiella</taxon>
    </lineage>
</organism>
<dbReference type="Proteomes" id="UP001519363">
    <property type="component" value="Unassembled WGS sequence"/>
</dbReference>
<evidence type="ECO:0000313" key="2">
    <source>
        <dbReference type="EMBL" id="MBP2475281.1"/>
    </source>
</evidence>
<comment type="caution">
    <text evidence="2">The sequence shown here is derived from an EMBL/GenBank/DDBJ whole genome shotgun (WGS) entry which is preliminary data.</text>
</comment>
<gene>
    <name evidence="2" type="ORF">JOF53_004153</name>
</gene>
<dbReference type="InterPro" id="IPR038637">
    <property type="entry name" value="NPCBM_sf"/>
</dbReference>
<evidence type="ECO:0000256" key="1">
    <source>
        <dbReference type="SAM" id="Phobius"/>
    </source>
</evidence>